<evidence type="ECO:0000313" key="3">
    <source>
        <dbReference type="EMBL" id="RKG96193.1"/>
    </source>
</evidence>
<evidence type="ECO:0000256" key="2">
    <source>
        <dbReference type="SAM" id="SignalP"/>
    </source>
</evidence>
<evidence type="ECO:0000256" key="1">
    <source>
        <dbReference type="SAM" id="MobiDB-lite"/>
    </source>
</evidence>
<evidence type="ECO:0000313" key="4">
    <source>
        <dbReference type="Proteomes" id="UP000268313"/>
    </source>
</evidence>
<comment type="caution">
    <text evidence="3">The sequence shown here is derived from an EMBL/GenBank/DDBJ whole genome shotgun (WGS) entry which is preliminary data.</text>
</comment>
<evidence type="ECO:0008006" key="5">
    <source>
        <dbReference type="Google" id="ProtNLM"/>
    </source>
</evidence>
<sequence length="110" mass="11449">MSSFISRMCPAGLLAGFLLVSPMVALAQEGQQPDAGQPDDPNSPEGDDNTGRVPTDCRSTSDCAPRFSCNAGKCKYTGIRQAETQGCMLGPSAALMVLGVAAVAGSRRRR</sequence>
<protein>
    <recommendedName>
        <fullName evidence="5">MYXO-CTERM domain-containing protein</fullName>
    </recommendedName>
</protein>
<dbReference type="Proteomes" id="UP000268313">
    <property type="component" value="Unassembled WGS sequence"/>
</dbReference>
<proteinExistence type="predicted"/>
<keyword evidence="2" id="KW-0732">Signal</keyword>
<gene>
    <name evidence="3" type="ORF">D7X32_36875</name>
</gene>
<dbReference type="RefSeq" id="WP_120607217.1">
    <property type="nucleotide sequence ID" value="NZ_JABFJX010000206.1"/>
</dbReference>
<feature type="region of interest" description="Disordered" evidence="1">
    <location>
        <begin position="28"/>
        <end position="61"/>
    </location>
</feature>
<feature type="chain" id="PRO_5017398708" description="MYXO-CTERM domain-containing protein" evidence="2">
    <location>
        <begin position="28"/>
        <end position="110"/>
    </location>
</feature>
<dbReference type="InterPro" id="IPR049656">
    <property type="entry name" value="MXAN_6627.5-like"/>
</dbReference>
<organism evidence="3 4">
    <name type="scientific">Corallococcus carmarthensis</name>
    <dbReference type="NCBI Taxonomy" id="2316728"/>
    <lineage>
        <taxon>Bacteria</taxon>
        <taxon>Pseudomonadati</taxon>
        <taxon>Myxococcota</taxon>
        <taxon>Myxococcia</taxon>
        <taxon>Myxococcales</taxon>
        <taxon>Cystobacterineae</taxon>
        <taxon>Myxococcaceae</taxon>
        <taxon>Corallococcus</taxon>
    </lineage>
</organism>
<keyword evidence="4" id="KW-1185">Reference proteome</keyword>
<name>A0A3A8K379_9BACT</name>
<accession>A0A3A8K379</accession>
<reference evidence="4" key="1">
    <citation type="submission" date="2018-09" db="EMBL/GenBank/DDBJ databases">
        <authorList>
            <person name="Livingstone P.G."/>
            <person name="Whitworth D.E."/>
        </authorList>
    </citation>
    <scope>NUCLEOTIDE SEQUENCE [LARGE SCALE GENOMIC DNA]</scope>
    <source>
        <strain evidence="4">CA043D</strain>
    </source>
</reference>
<dbReference type="NCBIfam" id="NF041937">
    <property type="entry name" value="MXAN_6627.5_fam"/>
    <property type="match status" value="1"/>
</dbReference>
<feature type="signal peptide" evidence="2">
    <location>
        <begin position="1"/>
        <end position="27"/>
    </location>
</feature>
<dbReference type="AlphaFoldDB" id="A0A3A8K379"/>
<dbReference type="EMBL" id="RAWE01000224">
    <property type="protein sequence ID" value="RKG96193.1"/>
    <property type="molecule type" value="Genomic_DNA"/>
</dbReference>
<dbReference type="OrthoDB" id="5525180at2"/>